<dbReference type="PANTHER" id="PTHR31685">
    <property type="entry name" value="INTEGRAL MEMBRANE PROTEIN (AFU_ORTHOLOGUE AFUA_6G12730)-RELATED"/>
    <property type="match status" value="1"/>
</dbReference>
<dbReference type="KEGG" id="bor:COCMIDRAFT_10349"/>
<feature type="transmembrane region" description="Helical" evidence="1">
    <location>
        <begin position="394"/>
        <end position="414"/>
    </location>
</feature>
<dbReference type="STRING" id="930090.W6YPW3"/>
<feature type="transmembrane region" description="Helical" evidence="1">
    <location>
        <begin position="303"/>
        <end position="322"/>
    </location>
</feature>
<keyword evidence="1" id="KW-1133">Transmembrane helix</keyword>
<feature type="domain" description="Protein YTP1-like C-terminal" evidence="3">
    <location>
        <begin position="196"/>
        <end position="485"/>
    </location>
</feature>
<accession>W6YPW3</accession>
<reference evidence="4 5" key="1">
    <citation type="journal article" date="2013" name="PLoS Genet.">
        <title>Comparative genome structure, secondary metabolite, and effector coding capacity across Cochliobolus pathogens.</title>
        <authorList>
            <person name="Condon B.J."/>
            <person name="Leng Y."/>
            <person name="Wu D."/>
            <person name="Bushley K.E."/>
            <person name="Ohm R.A."/>
            <person name="Otillar R."/>
            <person name="Martin J."/>
            <person name="Schackwitz W."/>
            <person name="Grimwood J."/>
            <person name="MohdZainudin N."/>
            <person name="Xue C."/>
            <person name="Wang R."/>
            <person name="Manning V.A."/>
            <person name="Dhillon B."/>
            <person name="Tu Z.J."/>
            <person name="Steffenson B.J."/>
            <person name="Salamov A."/>
            <person name="Sun H."/>
            <person name="Lowry S."/>
            <person name="LaButti K."/>
            <person name="Han J."/>
            <person name="Copeland A."/>
            <person name="Lindquist E."/>
            <person name="Barry K."/>
            <person name="Schmutz J."/>
            <person name="Baker S.E."/>
            <person name="Ciuffetti L.M."/>
            <person name="Grigoriev I.V."/>
            <person name="Zhong S."/>
            <person name="Turgeon B.G."/>
        </authorList>
    </citation>
    <scope>NUCLEOTIDE SEQUENCE [LARGE SCALE GENOMIC DNA]</scope>
    <source>
        <strain evidence="4 5">ATCC 44560</strain>
    </source>
</reference>
<dbReference type="Pfam" id="PF10348">
    <property type="entry name" value="DUF2427"/>
    <property type="match status" value="1"/>
</dbReference>
<keyword evidence="1" id="KW-0472">Membrane</keyword>
<feature type="transmembrane region" description="Helical" evidence="1">
    <location>
        <begin position="47"/>
        <end position="68"/>
    </location>
</feature>
<keyword evidence="1" id="KW-0812">Transmembrane</keyword>
<feature type="transmembrane region" description="Helical" evidence="1">
    <location>
        <begin position="263"/>
        <end position="283"/>
    </location>
</feature>
<dbReference type="PANTHER" id="PTHR31685:SF3">
    <property type="entry name" value="INTEGRAL MEMBRANE PROTEIN (AFU_ORTHOLOGUE AFUA_6G12730)"/>
    <property type="match status" value="1"/>
</dbReference>
<organism evidence="4 5">
    <name type="scientific">Bipolaris oryzae ATCC 44560</name>
    <dbReference type="NCBI Taxonomy" id="930090"/>
    <lineage>
        <taxon>Eukaryota</taxon>
        <taxon>Fungi</taxon>
        <taxon>Dikarya</taxon>
        <taxon>Ascomycota</taxon>
        <taxon>Pezizomycotina</taxon>
        <taxon>Dothideomycetes</taxon>
        <taxon>Pleosporomycetidae</taxon>
        <taxon>Pleosporales</taxon>
        <taxon>Pleosporineae</taxon>
        <taxon>Pleosporaceae</taxon>
        <taxon>Bipolaris</taxon>
    </lineage>
</organism>
<evidence type="ECO:0008006" key="6">
    <source>
        <dbReference type="Google" id="ProtNLM"/>
    </source>
</evidence>
<evidence type="ECO:0000259" key="3">
    <source>
        <dbReference type="Pfam" id="PF10355"/>
    </source>
</evidence>
<name>W6YPW3_COCMI</name>
<feature type="transmembrane region" description="Helical" evidence="1">
    <location>
        <begin position="192"/>
        <end position="210"/>
    </location>
</feature>
<dbReference type="Proteomes" id="UP000054032">
    <property type="component" value="Unassembled WGS sequence"/>
</dbReference>
<dbReference type="EMBL" id="KI964331">
    <property type="protein sequence ID" value="EUC39563.1"/>
    <property type="molecule type" value="Genomic_DNA"/>
</dbReference>
<feature type="transmembrane region" description="Helical" evidence="1">
    <location>
        <begin position="426"/>
        <end position="444"/>
    </location>
</feature>
<dbReference type="InterPro" id="IPR018825">
    <property type="entry name" value="DUF2427"/>
</dbReference>
<evidence type="ECO:0000256" key="1">
    <source>
        <dbReference type="SAM" id="Phobius"/>
    </source>
</evidence>
<keyword evidence="5" id="KW-1185">Reference proteome</keyword>
<feature type="domain" description="DUF2427" evidence="2">
    <location>
        <begin position="1"/>
        <end position="65"/>
    </location>
</feature>
<dbReference type="OrthoDB" id="4005299at2759"/>
<protein>
    <recommendedName>
        <fullName evidence="6">Protein YTP1-like C-terminal domain-containing protein</fullName>
    </recommendedName>
</protein>
<sequence length="499" mass="56204">MFSIARFRYTILAQTLFSATNFLGVLIGVMYRRRTPDLYPKNSHNKIGWISTWLASLWVALSVIDVYVKYNSRNHTDNQTTYPLNTLDITQYSPLESDHRNSACQDGDCSQWEQQPLNHLDGNRHTWALWSDSTLREGDFSDDDEGDINLPTGTVHESNNDNQFLQRIAVRFAGNRSYILLRLPYLVLDRTVLFLGFVAFASGTVVYGGIGRGNHVFNVLAHYIKGAIFVWYGLLTLGRWMGMFADFGWAWNVKPSKEVVGSWSAAVPSAEFTESFVIFLYGASNVFLEHLASPGKPWSARDLEHVAISIMFFGGGLLGMFIESKKLRKLLSTSMIVKREYLVPTAIESNMWERPFSWKVPMNLMPSLVILLLGLMMSGHHQESMLSAMIHKQWGLLFSGFALSRSATYMLLYVHPPSSYLPLRPHTETVASFCLISGGIAFILSNKDTVAAMEYYGMDAMFTLAVTVGLTGLTMAWAVFVCAVKGWATEFEQLRSKTD</sequence>
<dbReference type="AlphaFoldDB" id="W6YPW3"/>
<dbReference type="InterPro" id="IPR018827">
    <property type="entry name" value="YTP1_C"/>
</dbReference>
<feature type="transmembrane region" description="Helical" evidence="1">
    <location>
        <begin position="7"/>
        <end position="27"/>
    </location>
</feature>
<proteinExistence type="predicted"/>
<evidence type="ECO:0000313" key="5">
    <source>
        <dbReference type="Proteomes" id="UP000054032"/>
    </source>
</evidence>
<dbReference type="GeneID" id="19118315"/>
<evidence type="ECO:0000313" key="4">
    <source>
        <dbReference type="EMBL" id="EUC39563.1"/>
    </source>
</evidence>
<dbReference type="HOGENOM" id="CLU_012543_1_0_1"/>
<evidence type="ECO:0000259" key="2">
    <source>
        <dbReference type="Pfam" id="PF10348"/>
    </source>
</evidence>
<dbReference type="eggNOG" id="ENOG502QW3E">
    <property type="taxonomic scope" value="Eukaryota"/>
</dbReference>
<dbReference type="RefSeq" id="XP_007693918.1">
    <property type="nucleotide sequence ID" value="XM_007695728.1"/>
</dbReference>
<feature type="transmembrane region" description="Helical" evidence="1">
    <location>
        <begin position="364"/>
        <end position="382"/>
    </location>
</feature>
<gene>
    <name evidence="4" type="ORF">COCMIDRAFT_10349</name>
</gene>
<dbReference type="Pfam" id="PF10355">
    <property type="entry name" value="Ytp1"/>
    <property type="match status" value="1"/>
</dbReference>
<feature type="transmembrane region" description="Helical" evidence="1">
    <location>
        <begin position="464"/>
        <end position="488"/>
    </location>
</feature>